<feature type="region of interest" description="Disordered" evidence="1">
    <location>
        <begin position="470"/>
        <end position="529"/>
    </location>
</feature>
<keyword evidence="3" id="KW-1185">Reference proteome</keyword>
<protein>
    <submittedName>
        <fullName evidence="2">Uncharacterized protein</fullName>
    </submittedName>
</protein>
<feature type="region of interest" description="Disordered" evidence="1">
    <location>
        <begin position="258"/>
        <end position="286"/>
    </location>
</feature>
<feature type="region of interest" description="Disordered" evidence="1">
    <location>
        <begin position="88"/>
        <end position="127"/>
    </location>
</feature>
<dbReference type="Proteomes" id="UP000186817">
    <property type="component" value="Unassembled WGS sequence"/>
</dbReference>
<accession>A0A1Q9C9M3</accession>
<evidence type="ECO:0000256" key="1">
    <source>
        <dbReference type="SAM" id="MobiDB-lite"/>
    </source>
</evidence>
<feature type="region of interest" description="Disordered" evidence="1">
    <location>
        <begin position="1"/>
        <end position="35"/>
    </location>
</feature>
<name>A0A1Q9C9M3_SYMMI</name>
<feature type="compositionally biased region" description="Basic and acidic residues" evidence="1">
    <location>
        <begin position="88"/>
        <end position="108"/>
    </location>
</feature>
<dbReference type="AlphaFoldDB" id="A0A1Q9C9M3"/>
<dbReference type="OrthoDB" id="425101at2759"/>
<evidence type="ECO:0000313" key="2">
    <source>
        <dbReference type="EMBL" id="OLP79618.1"/>
    </source>
</evidence>
<comment type="caution">
    <text evidence="2">The sequence shown here is derived from an EMBL/GenBank/DDBJ whole genome shotgun (WGS) entry which is preliminary data.</text>
</comment>
<reference evidence="2 3" key="1">
    <citation type="submission" date="2016-02" db="EMBL/GenBank/DDBJ databases">
        <title>Genome analysis of coral dinoflagellate symbionts highlights evolutionary adaptations to a symbiotic lifestyle.</title>
        <authorList>
            <person name="Aranda M."/>
            <person name="Li Y."/>
            <person name="Liew Y.J."/>
            <person name="Baumgarten S."/>
            <person name="Simakov O."/>
            <person name="Wilson M."/>
            <person name="Piel J."/>
            <person name="Ashoor H."/>
            <person name="Bougouffa S."/>
            <person name="Bajic V.B."/>
            <person name="Ryu T."/>
            <person name="Ravasi T."/>
            <person name="Bayer T."/>
            <person name="Micklem G."/>
            <person name="Kim H."/>
            <person name="Bhak J."/>
            <person name="Lajeunesse T.C."/>
            <person name="Voolstra C.R."/>
        </authorList>
    </citation>
    <scope>NUCLEOTIDE SEQUENCE [LARGE SCALE GENOMIC DNA]</scope>
    <source>
        <strain evidence="2 3">CCMP2467</strain>
    </source>
</reference>
<organism evidence="2 3">
    <name type="scientific">Symbiodinium microadriaticum</name>
    <name type="common">Dinoflagellate</name>
    <name type="synonym">Zooxanthella microadriatica</name>
    <dbReference type="NCBI Taxonomy" id="2951"/>
    <lineage>
        <taxon>Eukaryota</taxon>
        <taxon>Sar</taxon>
        <taxon>Alveolata</taxon>
        <taxon>Dinophyceae</taxon>
        <taxon>Suessiales</taxon>
        <taxon>Symbiodiniaceae</taxon>
        <taxon>Symbiodinium</taxon>
    </lineage>
</organism>
<feature type="compositionally biased region" description="Low complexity" evidence="1">
    <location>
        <begin position="511"/>
        <end position="529"/>
    </location>
</feature>
<proteinExistence type="predicted"/>
<evidence type="ECO:0000313" key="3">
    <source>
        <dbReference type="Proteomes" id="UP000186817"/>
    </source>
</evidence>
<feature type="compositionally biased region" description="Basic and acidic residues" evidence="1">
    <location>
        <begin position="491"/>
        <end position="510"/>
    </location>
</feature>
<sequence length="529" mass="59866">MFCDGTGKQKLEPKEADDEQADAKPAKEKRYRRKTPRQLAQEAIFDAMWASGLNSHRVVPADEILYAWGRQYNFVFVSGSACCRRSLRPTETRHSPELREARRRQVELEREEVDEQGNRHPADEEEAVTEVVETLRFNSAGTRRLGWDATFCAIAIQVDASKLAAYAMKEKDAKAGKVQCGTPGLALCKEVLEVMSPDRDRNAPGARAEAADDDFALHERDTVDKIAKLTEFARIGGTVEAASEACASLIWRFNAFSQQNKEDPHPPPHEAGQGENAEPHQQSEQPPKIEVETMTNVKYQGQVESTLWSTMSLVCQSDHMFTWVHALATILIINEKAFSGGLKVSEQLRMWQDRLRILAKPPWILAPLHLAVTEKGTTWAEAMTARPVMGTDGTLTIALGEGENYRVHMGPEMQETLESDDNFEIVASTITAIYDQPCRSCGLVNRMIIYMPKDGKVVRKIRIDHKLGDTPVKQQWLRPDKRQSQDPGPVSDKRQKDDESRPSRHWEDRPWWQSSDWEASSSSSWRWNN</sequence>
<dbReference type="EMBL" id="LSRX01001464">
    <property type="protein sequence ID" value="OLP79618.1"/>
    <property type="molecule type" value="Genomic_DNA"/>
</dbReference>
<gene>
    <name evidence="2" type="ORF">AK812_SmicGene40083</name>
</gene>